<dbReference type="InterPro" id="IPR046980">
    <property type="entry name" value="KefG/KefF"/>
</dbReference>
<dbReference type="InterPro" id="IPR029039">
    <property type="entry name" value="Flavoprotein-like_sf"/>
</dbReference>
<dbReference type="InterPro" id="IPR003680">
    <property type="entry name" value="Flavodoxin_fold"/>
</dbReference>
<sequence length="179" mass="20172">MKTLVIAAHPNLASSRINKAWIEELQKHDNVTVHSLYEVYPDEAIDTAREQELLKAHDRIIFQYPLYWYSTPPLLKKWFDAVLQYGWAYGPGGDHLQGKEIGAALSTYGTSESYQPDGSNRFTLPELVRPIEALVHFVGANYVPPFTLSDVTNVTDEQLAQSQVDYVHHITTESAALKA</sequence>
<dbReference type="Proteomes" id="UP001652445">
    <property type="component" value="Unassembled WGS sequence"/>
</dbReference>
<evidence type="ECO:0000256" key="1">
    <source>
        <dbReference type="ARBA" id="ARBA00023002"/>
    </source>
</evidence>
<dbReference type="PANTHER" id="PTHR47307:SF1">
    <property type="entry name" value="GLUTATHIONE-REGULATED POTASSIUM-EFFLUX SYSTEM ANCILLARY PROTEIN KEFG"/>
    <property type="match status" value="1"/>
</dbReference>
<dbReference type="Gene3D" id="3.40.50.360">
    <property type="match status" value="1"/>
</dbReference>
<dbReference type="PANTHER" id="PTHR47307">
    <property type="entry name" value="GLUTATHIONE-REGULATED POTASSIUM-EFFLUX SYSTEM ANCILLARY PROTEIN KEFG"/>
    <property type="match status" value="1"/>
</dbReference>
<dbReference type="EMBL" id="JAOQIO010000113">
    <property type="protein sequence ID" value="MCU6797054.1"/>
    <property type="molecule type" value="Genomic_DNA"/>
</dbReference>
<protein>
    <submittedName>
        <fullName evidence="3">NAD(P)H-dependent oxidoreductase</fullName>
    </submittedName>
</protein>
<reference evidence="3 4" key="1">
    <citation type="submission" date="2022-09" db="EMBL/GenBank/DDBJ databases">
        <authorList>
            <person name="Han X.L."/>
            <person name="Wang Q."/>
            <person name="Lu T."/>
        </authorList>
    </citation>
    <scope>NUCLEOTIDE SEQUENCE [LARGE SCALE GENOMIC DNA]</scope>
    <source>
        <strain evidence="3 4">WQ 127069</strain>
    </source>
</reference>
<keyword evidence="1" id="KW-0560">Oxidoreductase</keyword>
<evidence type="ECO:0000313" key="4">
    <source>
        <dbReference type="Proteomes" id="UP001652445"/>
    </source>
</evidence>
<feature type="domain" description="Flavodoxin-like fold" evidence="2">
    <location>
        <begin position="1"/>
        <end position="167"/>
    </location>
</feature>
<name>A0ABT2UQZ1_9BACL</name>
<dbReference type="Pfam" id="PF02525">
    <property type="entry name" value="Flavodoxin_2"/>
    <property type="match status" value="1"/>
</dbReference>
<evidence type="ECO:0000259" key="2">
    <source>
        <dbReference type="Pfam" id="PF02525"/>
    </source>
</evidence>
<comment type="caution">
    <text evidence="3">The sequence shown here is derived from an EMBL/GenBank/DDBJ whole genome shotgun (WGS) entry which is preliminary data.</text>
</comment>
<accession>A0ABT2UQZ1</accession>
<dbReference type="RefSeq" id="WP_076233905.1">
    <property type="nucleotide sequence ID" value="NZ_JAOQIO010000113.1"/>
</dbReference>
<gene>
    <name evidence="3" type="ORF">OB236_33485</name>
</gene>
<keyword evidence="4" id="KW-1185">Reference proteome</keyword>
<proteinExistence type="predicted"/>
<evidence type="ECO:0000313" key="3">
    <source>
        <dbReference type="EMBL" id="MCU6797054.1"/>
    </source>
</evidence>
<organism evidence="3 4">
    <name type="scientific">Paenibacillus baimaensis</name>
    <dbReference type="NCBI Taxonomy" id="2982185"/>
    <lineage>
        <taxon>Bacteria</taxon>
        <taxon>Bacillati</taxon>
        <taxon>Bacillota</taxon>
        <taxon>Bacilli</taxon>
        <taxon>Bacillales</taxon>
        <taxon>Paenibacillaceae</taxon>
        <taxon>Paenibacillus</taxon>
    </lineage>
</organism>
<dbReference type="SUPFAM" id="SSF52218">
    <property type="entry name" value="Flavoproteins"/>
    <property type="match status" value="1"/>
</dbReference>